<keyword evidence="1" id="KW-0812">Transmembrane</keyword>
<proteinExistence type="predicted"/>
<name>A0A3L9YCA5_9FLAO</name>
<keyword evidence="1" id="KW-1133">Transmembrane helix</keyword>
<dbReference type="AlphaFoldDB" id="A0A3L9YCA5"/>
<keyword evidence="3" id="KW-1185">Reference proteome</keyword>
<evidence type="ECO:0008006" key="4">
    <source>
        <dbReference type="Google" id="ProtNLM"/>
    </source>
</evidence>
<comment type="caution">
    <text evidence="2">The sequence shown here is derived from an EMBL/GenBank/DDBJ whole genome shotgun (WGS) entry which is preliminary data.</text>
</comment>
<organism evidence="2 3">
    <name type="scientific">Ulvibacter antarcticus</name>
    <dbReference type="NCBI Taxonomy" id="442714"/>
    <lineage>
        <taxon>Bacteria</taxon>
        <taxon>Pseudomonadati</taxon>
        <taxon>Bacteroidota</taxon>
        <taxon>Flavobacteriia</taxon>
        <taxon>Flavobacteriales</taxon>
        <taxon>Flavobacteriaceae</taxon>
        <taxon>Ulvibacter</taxon>
    </lineage>
</organism>
<dbReference type="RefSeq" id="WP_121908544.1">
    <property type="nucleotide sequence ID" value="NZ_REFC01000015.1"/>
</dbReference>
<feature type="transmembrane region" description="Helical" evidence="1">
    <location>
        <begin position="7"/>
        <end position="31"/>
    </location>
</feature>
<feature type="transmembrane region" description="Helical" evidence="1">
    <location>
        <begin position="75"/>
        <end position="92"/>
    </location>
</feature>
<accession>A0A3L9YCA5</accession>
<feature type="transmembrane region" description="Helical" evidence="1">
    <location>
        <begin position="37"/>
        <end position="55"/>
    </location>
</feature>
<feature type="transmembrane region" description="Helical" evidence="1">
    <location>
        <begin position="98"/>
        <end position="116"/>
    </location>
</feature>
<evidence type="ECO:0000256" key="1">
    <source>
        <dbReference type="SAM" id="Phobius"/>
    </source>
</evidence>
<dbReference type="Proteomes" id="UP000271339">
    <property type="component" value="Unassembled WGS sequence"/>
</dbReference>
<gene>
    <name evidence="2" type="ORF">BXY75_3010</name>
</gene>
<feature type="transmembrane region" description="Helical" evidence="1">
    <location>
        <begin position="253"/>
        <end position="273"/>
    </location>
</feature>
<keyword evidence="1" id="KW-0472">Membrane</keyword>
<reference evidence="2 3" key="1">
    <citation type="submission" date="2018-10" db="EMBL/GenBank/DDBJ databases">
        <title>Genomic Encyclopedia of Archaeal and Bacterial Type Strains, Phase II (KMG-II): from individual species to whole genera.</title>
        <authorList>
            <person name="Goeker M."/>
        </authorList>
    </citation>
    <scope>NUCLEOTIDE SEQUENCE [LARGE SCALE GENOMIC DNA]</scope>
    <source>
        <strain evidence="2 3">DSM 23424</strain>
    </source>
</reference>
<feature type="transmembrane region" description="Helical" evidence="1">
    <location>
        <begin position="128"/>
        <end position="146"/>
    </location>
</feature>
<feature type="transmembrane region" description="Helical" evidence="1">
    <location>
        <begin position="222"/>
        <end position="241"/>
    </location>
</feature>
<sequence length="274" mass="31210">MKYLNWLFSFYINASIHVTFAVLSLVGITLLEYDLKISFSLWALLLFGTISAYNFVKYASVAGLHHRSLTNSLKVIQVFSFICFGLLLFFMFHVALDTLLVLGAFGLLTFLYAVPLLKRKNLRTFGGLKIFVVALVWAGVTVFVPMAEAKMQITTDCWLSFFQRFLMVIVLTLPFEIRDLLYDAVYLKTLPQQLGERKAKLLGIFFLTVTIILEGFKDEISIAHLVSLIAICILMGGFLVLSEKKQTRYFASFWVEGIPIIWFGILSLLLHFLL</sequence>
<feature type="transmembrane region" description="Helical" evidence="1">
    <location>
        <begin position="158"/>
        <end position="177"/>
    </location>
</feature>
<dbReference type="OrthoDB" id="1467772at2"/>
<evidence type="ECO:0000313" key="3">
    <source>
        <dbReference type="Proteomes" id="UP000271339"/>
    </source>
</evidence>
<protein>
    <recommendedName>
        <fullName evidence="4">UbiA prenyltransferase family protein</fullName>
    </recommendedName>
</protein>
<feature type="transmembrane region" description="Helical" evidence="1">
    <location>
        <begin position="198"/>
        <end position="216"/>
    </location>
</feature>
<dbReference type="EMBL" id="REFC01000015">
    <property type="protein sequence ID" value="RMA57127.1"/>
    <property type="molecule type" value="Genomic_DNA"/>
</dbReference>
<evidence type="ECO:0000313" key="2">
    <source>
        <dbReference type="EMBL" id="RMA57127.1"/>
    </source>
</evidence>